<gene>
    <name evidence="7" type="ORF">NL394_10830</name>
</gene>
<protein>
    <recommendedName>
        <fullName evidence="5">dTDP-4-dehydrorhamnose reductase</fullName>
        <ecNumber evidence="5">1.1.1.133</ecNumber>
    </recommendedName>
</protein>
<evidence type="ECO:0000256" key="3">
    <source>
        <dbReference type="PIRSR" id="PIRSR600888-1"/>
    </source>
</evidence>
<sequence>MAAAASVTSRTTPIPGLLVFGLPVHGDQRGWFKENWNRSSMGALGLPDFGPVQNNISFNARRGTTRGIHAEPWDKFISLASGKIFGAWVDLREGPSFGAVFHCEMTPGDAVFVPRGVGNAFQTLEDNTAYTYLVNDHWSAGAQDEYTFLNLADPHAAVPWPLPLNQATLSEQDKNHPRLESVVPVKPRRILVPGANGQLGRALREAFADVDYVDFATRDEFDVTDEDAYRSIPWRKYSTIINATAFTGVDVAETAPGRTAAWRVNAGAVSRLARTAVEHSLTLVHVSSDYVFDGSAEIHTEDEPPSPLGVYGQSKAAGDTAVAAIPRHYIVRSSWVVGDGPNFVRTMAQLAERGVRPSVVDDQWGRLTFAADIAAGIKHLLASGAPYGTYNLSGGGEPKSWAGIAREVYRLCGSDPDMVVPVSTEQYSKPGTAPRPRNSTLALSKIEASGFVPAPVESRLAGYLMDHATDRTTSFKDSGRIGQRSET</sequence>
<organism evidence="7 8">
    <name type="scientific">Paenarthrobacter ureafaciens</name>
    <dbReference type="NCBI Taxonomy" id="37931"/>
    <lineage>
        <taxon>Bacteria</taxon>
        <taxon>Bacillati</taxon>
        <taxon>Actinomycetota</taxon>
        <taxon>Actinomycetes</taxon>
        <taxon>Micrococcales</taxon>
        <taxon>Micrococcaceae</taxon>
        <taxon>Paenarthrobacter</taxon>
    </lineage>
</organism>
<dbReference type="GO" id="GO:0019305">
    <property type="term" value="P:dTDP-rhamnose biosynthetic process"/>
    <property type="evidence" value="ECO:0007669"/>
    <property type="project" value="TreeGrafter"/>
</dbReference>
<dbReference type="GO" id="GO:0005829">
    <property type="term" value="C:cytosol"/>
    <property type="evidence" value="ECO:0007669"/>
    <property type="project" value="TreeGrafter"/>
</dbReference>
<dbReference type="Pfam" id="PF00908">
    <property type="entry name" value="dTDP_sugar_isom"/>
    <property type="match status" value="1"/>
</dbReference>
<dbReference type="SUPFAM" id="SSF51735">
    <property type="entry name" value="NAD(P)-binding Rossmann-fold domains"/>
    <property type="match status" value="1"/>
</dbReference>
<evidence type="ECO:0000256" key="1">
    <source>
        <dbReference type="ARBA" id="ARBA00010154"/>
    </source>
</evidence>
<comment type="function">
    <text evidence="5">Catalyzes the reduction of dTDP-6-deoxy-L-lyxo-4-hexulose to yield dTDP-L-rhamnose.</text>
</comment>
<dbReference type="SUPFAM" id="SSF51182">
    <property type="entry name" value="RmlC-like cupins"/>
    <property type="match status" value="1"/>
</dbReference>
<evidence type="ECO:0000313" key="8">
    <source>
        <dbReference type="Proteomes" id="UP001163293"/>
    </source>
</evidence>
<keyword evidence="8" id="KW-1185">Reference proteome</keyword>
<dbReference type="Gene3D" id="3.90.25.10">
    <property type="entry name" value="UDP-galactose 4-epimerase, domain 1"/>
    <property type="match status" value="1"/>
</dbReference>
<evidence type="ECO:0000256" key="2">
    <source>
        <dbReference type="ARBA" id="ARBA00010944"/>
    </source>
</evidence>
<dbReference type="Pfam" id="PF04321">
    <property type="entry name" value="RmlD_sub_bind"/>
    <property type="match status" value="1"/>
</dbReference>
<evidence type="ECO:0000256" key="5">
    <source>
        <dbReference type="RuleBase" id="RU364082"/>
    </source>
</evidence>
<accession>A0AAX3ECG5</accession>
<dbReference type="GO" id="GO:0008831">
    <property type="term" value="F:dTDP-4-dehydrorhamnose reductase activity"/>
    <property type="evidence" value="ECO:0007669"/>
    <property type="project" value="UniProtKB-EC"/>
</dbReference>
<dbReference type="PANTHER" id="PTHR10491">
    <property type="entry name" value="DTDP-4-DEHYDRORHAMNOSE REDUCTASE"/>
    <property type="match status" value="1"/>
</dbReference>
<keyword evidence="5" id="KW-0521">NADP</keyword>
<feature type="site" description="Participates in a stacking interaction with the thymidine ring of dTDP-4-oxo-6-deoxyglucose" evidence="4">
    <location>
        <position position="138"/>
    </location>
</feature>
<evidence type="ECO:0000259" key="6">
    <source>
        <dbReference type="Pfam" id="PF04321"/>
    </source>
</evidence>
<dbReference type="Proteomes" id="UP001163293">
    <property type="component" value="Chromosome"/>
</dbReference>
<dbReference type="EC" id="1.1.1.133" evidence="5"/>
<dbReference type="PANTHER" id="PTHR10491:SF4">
    <property type="entry name" value="METHIONINE ADENOSYLTRANSFERASE 2 SUBUNIT BETA"/>
    <property type="match status" value="1"/>
</dbReference>
<dbReference type="RefSeq" id="WP_069694420.1">
    <property type="nucleotide sequence ID" value="NZ_CP043010.1"/>
</dbReference>
<feature type="domain" description="RmlD-like substrate binding" evidence="6">
    <location>
        <begin position="189"/>
        <end position="464"/>
    </location>
</feature>
<reference evidence="7" key="1">
    <citation type="submission" date="2022-07" db="EMBL/GenBank/DDBJ databases">
        <authorList>
            <person name="Wu T."/>
        </authorList>
    </citation>
    <scope>NUCLEOTIDE SEQUENCE</scope>
    <source>
        <strain evidence="7">SD-1</strain>
    </source>
</reference>
<comment type="similarity">
    <text evidence="2 5">Belongs to the dTDP-4-dehydrorhamnose reductase family.</text>
</comment>
<dbReference type="GO" id="GO:0008830">
    <property type="term" value="F:dTDP-4-dehydrorhamnose 3,5-epimerase activity"/>
    <property type="evidence" value="ECO:0007669"/>
    <property type="project" value="InterPro"/>
</dbReference>
<comment type="pathway">
    <text evidence="5">Carbohydrate biosynthesis; dTDP-L-rhamnose biosynthesis.</text>
</comment>
<dbReference type="InterPro" id="IPR036291">
    <property type="entry name" value="NAD(P)-bd_dom_sf"/>
</dbReference>
<evidence type="ECO:0000256" key="4">
    <source>
        <dbReference type="PIRSR" id="PIRSR600888-3"/>
    </source>
</evidence>
<dbReference type="InterPro" id="IPR000888">
    <property type="entry name" value="RmlC-like"/>
</dbReference>
<feature type="active site" description="Proton donor" evidence="3">
    <location>
        <position position="132"/>
    </location>
</feature>
<name>A0AAX3ECG5_PAEUR</name>
<keyword evidence="5" id="KW-0560">Oxidoreductase</keyword>
<proteinExistence type="inferred from homology"/>
<dbReference type="InterPro" id="IPR029903">
    <property type="entry name" value="RmlD-like-bd"/>
</dbReference>
<dbReference type="InterPro" id="IPR011051">
    <property type="entry name" value="RmlC_Cupin_sf"/>
</dbReference>
<dbReference type="EMBL" id="CP101185">
    <property type="protein sequence ID" value="UYV95606.1"/>
    <property type="molecule type" value="Genomic_DNA"/>
</dbReference>
<dbReference type="Gene3D" id="3.40.50.720">
    <property type="entry name" value="NAD(P)-binding Rossmann-like Domain"/>
    <property type="match status" value="1"/>
</dbReference>
<comment type="similarity">
    <text evidence="1">Belongs to the dTDP-4-dehydrorhamnose 3,5-epimerase family.</text>
</comment>
<dbReference type="AlphaFoldDB" id="A0AAX3ECG5"/>
<dbReference type="InterPro" id="IPR005913">
    <property type="entry name" value="dTDP_dehydrorham_reduct"/>
</dbReference>
<dbReference type="CDD" id="cd05254">
    <property type="entry name" value="dTDP_HR_like_SDR_e"/>
    <property type="match status" value="1"/>
</dbReference>
<dbReference type="Gene3D" id="2.60.120.10">
    <property type="entry name" value="Jelly Rolls"/>
    <property type="match status" value="1"/>
</dbReference>
<feature type="active site" description="Proton acceptor" evidence="3">
    <location>
        <position position="69"/>
    </location>
</feature>
<dbReference type="InterPro" id="IPR014710">
    <property type="entry name" value="RmlC-like_jellyroll"/>
</dbReference>
<evidence type="ECO:0000313" key="7">
    <source>
        <dbReference type="EMBL" id="UYV95606.1"/>
    </source>
</evidence>